<reference evidence="1 2" key="1">
    <citation type="submission" date="2017-12" db="EMBL/GenBank/DDBJ databases">
        <authorList>
            <person name="Hurst M.R.H."/>
        </authorList>
    </citation>
    <scope>NUCLEOTIDE SEQUENCE [LARGE SCALE GENOMIC DNA]</scope>
    <source>
        <strain evidence="1 2">TH11417</strain>
    </source>
</reference>
<evidence type="ECO:0000313" key="2">
    <source>
        <dbReference type="Proteomes" id="UP000238956"/>
    </source>
</evidence>
<dbReference type="RefSeq" id="WP_104968090.1">
    <property type="nucleotide sequence ID" value="NZ_CP025536.1"/>
</dbReference>
<dbReference type="KEGG" id="splr:C0J00_06405"/>
<gene>
    <name evidence="1" type="ORF">C0J00_06405</name>
</gene>
<proteinExistence type="predicted"/>
<reference evidence="1 2" key="2">
    <citation type="submission" date="2018-02" db="EMBL/GenBank/DDBJ databases">
        <title>Whole genome sequencing analysis of Streptococcus pluranimalium isolated from cattle infected mastitis in China.</title>
        <authorList>
            <person name="Zhang J.-R."/>
            <person name="Hu G.-Z."/>
        </authorList>
    </citation>
    <scope>NUCLEOTIDE SEQUENCE [LARGE SCALE GENOMIC DNA]</scope>
    <source>
        <strain evidence="1 2">TH11417</strain>
    </source>
</reference>
<organism evidence="1 2">
    <name type="scientific">Streptococcus pluranimalium</name>
    <dbReference type="NCBI Taxonomy" id="82348"/>
    <lineage>
        <taxon>Bacteria</taxon>
        <taxon>Bacillati</taxon>
        <taxon>Bacillota</taxon>
        <taxon>Bacilli</taxon>
        <taxon>Lactobacillales</taxon>
        <taxon>Streptococcaceae</taxon>
        <taxon>Streptococcus</taxon>
    </lineage>
</organism>
<dbReference type="EMBL" id="CP025536">
    <property type="protein sequence ID" value="AUW96765.1"/>
    <property type="molecule type" value="Genomic_DNA"/>
</dbReference>
<keyword evidence="2" id="KW-1185">Reference proteome</keyword>
<dbReference type="Pfam" id="PF10926">
    <property type="entry name" value="DUF2800"/>
    <property type="match status" value="1"/>
</dbReference>
<dbReference type="InterPro" id="IPR021229">
    <property type="entry name" value="DUF2800"/>
</dbReference>
<sequence length="380" mass="42661">MRKDSSMTDKQHALLSASSSHRWLTVPPIARLEEFFEHPTSPAAQEGTLAHALAEHKLRLALGEDSQLPEGDIDPDMDMHTDDYVAYISDEMTQAKQVTSDPIFIIEQRVDFSNYVPEGFGTADVIIVADKSLHVIDFKYGKGVLVDSENNSQMRLYALGALELFDALYDISEIKMTIFQPRKGNVSTNIMTRQELLEWAEEVVKPQAELAFKGEGEITYGPWCQFSPCNAVLRARHDWHQNLHQYQLASPYLLTDAEIEAILPHVDDLAKWATEVKDYATKVALESGKNWLGFKLVQGRSNRKFSDDKAVIEAAEKEGVTDIYSQSLVSLTELEKRLGKKEFNRVFGHLVTKPKGKVSLVPDTDKRQALSSATEDFGGN</sequence>
<dbReference type="GeneID" id="98393540"/>
<evidence type="ECO:0000313" key="1">
    <source>
        <dbReference type="EMBL" id="AUW96765.1"/>
    </source>
</evidence>
<dbReference type="OrthoDB" id="9766061at2"/>
<protein>
    <submittedName>
        <fullName evidence="1">DUF2800 domain-containing protein</fullName>
    </submittedName>
</protein>
<dbReference type="AlphaFoldDB" id="A0A2L0D4M8"/>
<accession>A0A2L0D4M8</accession>
<dbReference type="Proteomes" id="UP000238956">
    <property type="component" value="Chromosome"/>
</dbReference>
<name>A0A2L0D4M8_9STRE</name>